<dbReference type="Proteomes" id="UP000253688">
    <property type="component" value="Unassembled WGS sequence"/>
</dbReference>
<dbReference type="STRING" id="40215.BVL33_15170"/>
<evidence type="ECO:0000313" key="2">
    <source>
        <dbReference type="EMBL" id="RBA49683.1"/>
    </source>
</evidence>
<evidence type="ECO:0000259" key="1">
    <source>
        <dbReference type="Pfam" id="PF04266"/>
    </source>
</evidence>
<dbReference type="InterPro" id="IPR007374">
    <property type="entry name" value="ASCH_domain"/>
</dbReference>
<dbReference type="Gene3D" id="2.30.130.30">
    <property type="entry name" value="Hypothetical protein"/>
    <property type="match status" value="1"/>
</dbReference>
<accession>A0A350EE45</accession>
<organism evidence="2 3">
    <name type="scientific">Acinetobacter junii</name>
    <dbReference type="NCBI Taxonomy" id="40215"/>
    <lineage>
        <taxon>Bacteria</taxon>
        <taxon>Pseudomonadati</taxon>
        <taxon>Pseudomonadota</taxon>
        <taxon>Gammaproteobacteria</taxon>
        <taxon>Moraxellales</taxon>
        <taxon>Moraxellaceae</taxon>
        <taxon>Acinetobacter</taxon>
    </lineage>
</organism>
<reference evidence="2 3" key="1">
    <citation type="submission" date="2018-04" db="EMBL/GenBank/DDBJ databases">
        <title>Acinetobacter junii Genome sequencing and assembly.</title>
        <authorList>
            <person name="Su J."/>
            <person name="Rensing C."/>
            <person name="Mazhar H.S."/>
        </authorList>
    </citation>
    <scope>NUCLEOTIDE SEQUENCE [LARGE SCALE GENOMIC DNA]</scope>
    <source>
        <strain evidence="2 3">SC22</strain>
    </source>
</reference>
<dbReference type="Pfam" id="PF04266">
    <property type="entry name" value="ASCH"/>
    <property type="match status" value="1"/>
</dbReference>
<gene>
    <name evidence="2" type="ORF">DC346_02325</name>
</gene>
<feature type="domain" description="ASCH" evidence="1">
    <location>
        <begin position="9"/>
        <end position="83"/>
    </location>
</feature>
<dbReference type="RefSeq" id="WP_112986889.1">
    <property type="nucleotide sequence ID" value="NZ_CP068253.1"/>
</dbReference>
<dbReference type="EMBL" id="QEWH01000010">
    <property type="protein sequence ID" value="RBA49683.1"/>
    <property type="molecule type" value="Genomic_DNA"/>
</dbReference>
<dbReference type="InterPro" id="IPR015947">
    <property type="entry name" value="PUA-like_sf"/>
</dbReference>
<protein>
    <submittedName>
        <fullName evidence="2">ASCH domain-containing protein</fullName>
    </submittedName>
</protein>
<comment type="caution">
    <text evidence="2">The sequence shown here is derived from an EMBL/GenBank/DDBJ whole genome shotgun (WGS) entry which is preliminary data.</text>
</comment>
<sequence>MTKQYQVLSTVAPNAERIVQGIKTLEVRSWRPEKLPLKDLVIVENTHFLNNDGDEEMGKVVALIDIESVHPWLAQEIDAACATDWADEYFAWVISNVRPLKQPIEAIAKRKLYRLELNL</sequence>
<dbReference type="SUPFAM" id="SSF88697">
    <property type="entry name" value="PUA domain-like"/>
    <property type="match status" value="1"/>
</dbReference>
<dbReference type="AlphaFoldDB" id="A0A350EE45"/>
<name>A0A350EE45_ACIJU</name>
<evidence type="ECO:0000313" key="3">
    <source>
        <dbReference type="Proteomes" id="UP000253688"/>
    </source>
</evidence>
<proteinExistence type="predicted"/>